<dbReference type="Pfam" id="PF01513">
    <property type="entry name" value="NAD_kinase"/>
    <property type="match status" value="1"/>
</dbReference>
<keyword evidence="4" id="KW-0418">Kinase</keyword>
<dbReference type="FunFam" id="2.60.200.30:FF:000009">
    <property type="entry name" value="Poly(P)/ATP NAD kinase"/>
    <property type="match status" value="1"/>
</dbReference>
<dbReference type="GO" id="GO:0019674">
    <property type="term" value="P:NAD+ metabolic process"/>
    <property type="evidence" value="ECO:0007669"/>
    <property type="project" value="InterPro"/>
</dbReference>
<dbReference type="GO" id="GO:0006741">
    <property type="term" value="P:NADP+ biosynthetic process"/>
    <property type="evidence" value="ECO:0007669"/>
    <property type="project" value="InterPro"/>
</dbReference>
<evidence type="ECO:0000256" key="2">
    <source>
        <dbReference type="ARBA" id="ARBA00022679"/>
    </source>
</evidence>
<dbReference type="InterPro" id="IPR017438">
    <property type="entry name" value="ATP-NAD_kinase_N"/>
</dbReference>
<reference evidence="9" key="1">
    <citation type="journal article" date="2021" name="Open Biol.">
        <title>Shared evolutionary footprints suggest mitochondrial oxidative damage underlies multiple complex I losses in fungi.</title>
        <authorList>
            <person name="Schikora-Tamarit M.A."/>
            <person name="Marcet-Houben M."/>
            <person name="Nosek J."/>
            <person name="Gabaldon T."/>
        </authorList>
    </citation>
    <scope>NUCLEOTIDE SEQUENCE</scope>
    <source>
        <strain evidence="9">CBS2887</strain>
    </source>
</reference>
<keyword evidence="6" id="KW-0521">NADP</keyword>
<dbReference type="SUPFAM" id="SSF111331">
    <property type="entry name" value="NAD kinase/diacylglycerol kinase-like"/>
    <property type="match status" value="1"/>
</dbReference>
<dbReference type="Proteomes" id="UP000774326">
    <property type="component" value="Unassembled WGS sequence"/>
</dbReference>
<dbReference type="InterPro" id="IPR002504">
    <property type="entry name" value="NADK"/>
</dbReference>
<evidence type="ECO:0000256" key="6">
    <source>
        <dbReference type="ARBA" id="ARBA00022857"/>
    </source>
</evidence>
<comment type="caution">
    <text evidence="9">The sequence shown here is derived from an EMBL/GenBank/DDBJ whole genome shotgun (WGS) entry which is preliminary data.</text>
</comment>
<dbReference type="InterPro" id="IPR017437">
    <property type="entry name" value="ATP-NAD_kinase_PpnK-typ_C"/>
</dbReference>
<evidence type="ECO:0000313" key="10">
    <source>
        <dbReference type="Proteomes" id="UP000774326"/>
    </source>
</evidence>
<dbReference type="GO" id="GO:0005524">
    <property type="term" value="F:ATP binding"/>
    <property type="evidence" value="ECO:0007669"/>
    <property type="project" value="UniProtKB-KW"/>
</dbReference>
<dbReference type="HAMAP" id="MF_00361">
    <property type="entry name" value="NAD_kinase"/>
    <property type="match status" value="1"/>
</dbReference>
<feature type="compositionally biased region" description="Polar residues" evidence="8">
    <location>
        <begin position="15"/>
        <end position="24"/>
    </location>
</feature>
<dbReference type="PANTHER" id="PTHR20275:SF0">
    <property type="entry name" value="NAD KINASE"/>
    <property type="match status" value="1"/>
</dbReference>
<evidence type="ECO:0000256" key="1">
    <source>
        <dbReference type="ARBA" id="ARBA00010995"/>
    </source>
</evidence>
<sequence>MTGSGSPKKPLSRPMSPSLSTIVAQNPARSIQQSLISGDALITASTTDIPSLNPSTPGTSSSSSSDQRLSDTLKSFTFTPANDYRRALNGEKILESISSSTSVDTFAGEPLTMRARPDATKKNRRLSIGNHSVIPTLLNAQLNNINLFDFDNDEDDAQAPVIGQDKPKVCLEHKLSTLSTALMTKKQLGKIITGIRDIERTLNHINIKANINNIMIITKLHDIEPIQWAQKVIDFLLTSNDHIQLYIQEELWTNPYFAKSLDLEHCNEKQRIHFWRGDRCSFKPETIDLLITFGGDGTVLYGSWMFQKVIPPVLAFSLGSLGFLTEFDVQDYENILTNILENGYQCSIRMRFECTIMKAKNINREDANLKNEIKRLGKPDSDTHEILESYTVFNEVVIDRGPNSTMTSIELFGDYDSLTTAEADGLIISTPSGSTAYSLSAGGSLVHPEIPGILISPICPHTLSFRPLIIPESIILRLGVPYDSRSTAWCSFDGKNRVELNKGDFLTVTASRYPLPCIRQSSSKNAWFERLSETLHWNERKPQKPFIQTDQFSY</sequence>
<dbReference type="OrthoDB" id="24581at2759"/>
<dbReference type="Gene3D" id="3.40.50.10330">
    <property type="entry name" value="Probable inorganic polyphosphate/atp-NAD kinase, domain 1"/>
    <property type="match status" value="1"/>
</dbReference>
<evidence type="ECO:0000313" key="9">
    <source>
        <dbReference type="EMBL" id="KAH3681821.1"/>
    </source>
</evidence>
<keyword evidence="5" id="KW-0067">ATP-binding</keyword>
<evidence type="ECO:0000256" key="4">
    <source>
        <dbReference type="ARBA" id="ARBA00022777"/>
    </source>
</evidence>
<accession>A0A9P8Q0K5</accession>
<dbReference type="InterPro" id="IPR016064">
    <property type="entry name" value="NAD/diacylglycerol_kinase_sf"/>
</dbReference>
<evidence type="ECO:0008006" key="11">
    <source>
        <dbReference type="Google" id="ProtNLM"/>
    </source>
</evidence>
<protein>
    <recommendedName>
        <fullName evidence="11">NAD(+) kinase</fullName>
    </recommendedName>
</protein>
<name>A0A9P8Q0K5_WICPI</name>
<feature type="region of interest" description="Disordered" evidence="8">
    <location>
        <begin position="1"/>
        <end position="24"/>
    </location>
</feature>
<comment type="similarity">
    <text evidence="1">Belongs to the NAD kinase family.</text>
</comment>
<gene>
    <name evidence="9" type="ORF">WICPIJ_007261</name>
</gene>
<dbReference type="AlphaFoldDB" id="A0A9P8Q0K5"/>
<feature type="compositionally biased region" description="Low complexity" evidence="8">
    <location>
        <begin position="50"/>
        <end position="68"/>
    </location>
</feature>
<organism evidence="9 10">
    <name type="scientific">Wickerhamomyces pijperi</name>
    <name type="common">Yeast</name>
    <name type="synonym">Pichia pijperi</name>
    <dbReference type="NCBI Taxonomy" id="599730"/>
    <lineage>
        <taxon>Eukaryota</taxon>
        <taxon>Fungi</taxon>
        <taxon>Dikarya</taxon>
        <taxon>Ascomycota</taxon>
        <taxon>Saccharomycotina</taxon>
        <taxon>Saccharomycetes</taxon>
        <taxon>Phaffomycetales</taxon>
        <taxon>Wickerhamomycetaceae</taxon>
        <taxon>Wickerhamomyces</taxon>
    </lineage>
</organism>
<evidence type="ECO:0000256" key="8">
    <source>
        <dbReference type="SAM" id="MobiDB-lite"/>
    </source>
</evidence>
<keyword evidence="10" id="KW-1185">Reference proteome</keyword>
<dbReference type="Gene3D" id="2.60.200.30">
    <property type="entry name" value="Probable inorganic polyphosphate/atp-NAD kinase, domain 2"/>
    <property type="match status" value="1"/>
</dbReference>
<dbReference type="PANTHER" id="PTHR20275">
    <property type="entry name" value="NAD KINASE"/>
    <property type="match status" value="1"/>
</dbReference>
<proteinExistence type="inferred from homology"/>
<evidence type="ECO:0000256" key="5">
    <source>
        <dbReference type="ARBA" id="ARBA00022840"/>
    </source>
</evidence>
<dbReference type="Pfam" id="PF20143">
    <property type="entry name" value="NAD_kinase_C"/>
    <property type="match status" value="1"/>
</dbReference>
<reference evidence="9" key="2">
    <citation type="submission" date="2021-01" db="EMBL/GenBank/DDBJ databases">
        <authorList>
            <person name="Schikora-Tamarit M.A."/>
        </authorList>
    </citation>
    <scope>NUCLEOTIDE SEQUENCE</scope>
    <source>
        <strain evidence="9">CBS2887</strain>
    </source>
</reference>
<keyword evidence="7" id="KW-0520">NAD</keyword>
<dbReference type="EMBL" id="JAEUBG010004206">
    <property type="protein sequence ID" value="KAH3681821.1"/>
    <property type="molecule type" value="Genomic_DNA"/>
</dbReference>
<evidence type="ECO:0000256" key="3">
    <source>
        <dbReference type="ARBA" id="ARBA00022741"/>
    </source>
</evidence>
<feature type="region of interest" description="Disordered" evidence="8">
    <location>
        <begin position="47"/>
        <end position="68"/>
    </location>
</feature>
<dbReference type="GO" id="GO:0003951">
    <property type="term" value="F:NAD+ kinase activity"/>
    <property type="evidence" value="ECO:0007669"/>
    <property type="project" value="InterPro"/>
</dbReference>
<evidence type="ECO:0000256" key="7">
    <source>
        <dbReference type="ARBA" id="ARBA00023027"/>
    </source>
</evidence>
<keyword evidence="3" id="KW-0547">Nucleotide-binding</keyword>
<keyword evidence="2" id="KW-0808">Transferase</keyword>